<dbReference type="OrthoDB" id="2014935at2"/>
<feature type="transmembrane region" description="Helical" evidence="1">
    <location>
        <begin position="15"/>
        <end position="36"/>
    </location>
</feature>
<gene>
    <name evidence="2" type="ORF">FC34_GL000946</name>
</gene>
<dbReference type="Proteomes" id="UP000051672">
    <property type="component" value="Unassembled WGS sequence"/>
</dbReference>
<evidence type="ECO:0000256" key="1">
    <source>
        <dbReference type="SAM" id="Phobius"/>
    </source>
</evidence>
<feature type="transmembrane region" description="Helical" evidence="1">
    <location>
        <begin position="192"/>
        <end position="211"/>
    </location>
</feature>
<name>A0A0R2AXC5_9LACO</name>
<organism evidence="2 3">
    <name type="scientific">Lacticaseibacillus brantae DSM 23927</name>
    <dbReference type="NCBI Taxonomy" id="1423727"/>
    <lineage>
        <taxon>Bacteria</taxon>
        <taxon>Bacillati</taxon>
        <taxon>Bacillota</taxon>
        <taxon>Bacilli</taxon>
        <taxon>Lactobacillales</taxon>
        <taxon>Lactobacillaceae</taxon>
        <taxon>Lacticaseibacillus</taxon>
    </lineage>
</organism>
<comment type="caution">
    <text evidence="2">The sequence shown here is derived from an EMBL/GenBank/DDBJ whole genome shotgun (WGS) entry which is preliminary data.</text>
</comment>
<evidence type="ECO:0000313" key="3">
    <source>
        <dbReference type="Proteomes" id="UP000051672"/>
    </source>
</evidence>
<dbReference type="STRING" id="1423727.FC34_GL000946"/>
<feature type="transmembrane region" description="Helical" evidence="1">
    <location>
        <begin position="458"/>
        <end position="476"/>
    </location>
</feature>
<evidence type="ECO:0000313" key="2">
    <source>
        <dbReference type="EMBL" id="KRM71965.1"/>
    </source>
</evidence>
<feature type="transmembrane region" description="Helical" evidence="1">
    <location>
        <begin position="496"/>
        <end position="517"/>
    </location>
</feature>
<keyword evidence="1" id="KW-1133">Transmembrane helix</keyword>
<dbReference type="RefSeq" id="WP_057894240.1">
    <property type="nucleotide sequence ID" value="NZ_AYZQ01000002.1"/>
</dbReference>
<feature type="transmembrane region" description="Helical" evidence="1">
    <location>
        <begin position="431"/>
        <end position="451"/>
    </location>
</feature>
<reference evidence="2 3" key="1">
    <citation type="journal article" date="2015" name="Genome Announc.">
        <title>Expanding the biotechnology potential of lactobacilli through comparative genomics of 213 strains and associated genera.</title>
        <authorList>
            <person name="Sun Z."/>
            <person name="Harris H.M."/>
            <person name="McCann A."/>
            <person name="Guo C."/>
            <person name="Argimon S."/>
            <person name="Zhang W."/>
            <person name="Yang X."/>
            <person name="Jeffery I.B."/>
            <person name="Cooney J.C."/>
            <person name="Kagawa T.F."/>
            <person name="Liu W."/>
            <person name="Song Y."/>
            <person name="Salvetti E."/>
            <person name="Wrobel A."/>
            <person name="Rasinkangas P."/>
            <person name="Parkhill J."/>
            <person name="Rea M.C."/>
            <person name="O'Sullivan O."/>
            <person name="Ritari J."/>
            <person name="Douillard F.P."/>
            <person name="Paul Ross R."/>
            <person name="Yang R."/>
            <person name="Briner A.E."/>
            <person name="Felis G.E."/>
            <person name="de Vos W.M."/>
            <person name="Barrangou R."/>
            <person name="Klaenhammer T.R."/>
            <person name="Caufield P.W."/>
            <person name="Cui Y."/>
            <person name="Zhang H."/>
            <person name="O'Toole P.W."/>
        </authorList>
    </citation>
    <scope>NUCLEOTIDE SEQUENCE [LARGE SCALE GENOMIC DNA]</scope>
    <source>
        <strain evidence="2 3">DSM 23927</strain>
    </source>
</reference>
<accession>A0A0R2AXC5</accession>
<keyword evidence="1" id="KW-0812">Transmembrane</keyword>
<feature type="transmembrane region" description="Helical" evidence="1">
    <location>
        <begin position="239"/>
        <end position="258"/>
    </location>
</feature>
<feature type="transmembrane region" description="Helical" evidence="1">
    <location>
        <begin position="342"/>
        <end position="366"/>
    </location>
</feature>
<dbReference type="AlphaFoldDB" id="A0A0R2AXC5"/>
<feature type="transmembrane region" description="Helical" evidence="1">
    <location>
        <begin position="121"/>
        <end position="148"/>
    </location>
</feature>
<protein>
    <submittedName>
        <fullName evidence="2">ABC transporter, permease protein</fullName>
    </submittedName>
</protein>
<feature type="transmembrane region" description="Helical" evidence="1">
    <location>
        <begin position="387"/>
        <end position="411"/>
    </location>
</feature>
<dbReference type="EMBL" id="AYZQ01000002">
    <property type="protein sequence ID" value="KRM71965.1"/>
    <property type="molecule type" value="Genomic_DNA"/>
</dbReference>
<feature type="transmembrane region" description="Helical" evidence="1">
    <location>
        <begin position="160"/>
        <end position="180"/>
    </location>
</feature>
<keyword evidence="3" id="KW-1185">Reference proteome</keyword>
<feature type="transmembrane region" description="Helical" evidence="1">
    <location>
        <begin position="284"/>
        <end position="309"/>
    </location>
</feature>
<keyword evidence="1" id="KW-0472">Membrane</keyword>
<sequence>MIDWTLFKLLLKKDWVKFVSFLVGIVTMTVGVGAYFPTLYHTQAARDAMAVVLQSPAMTALFGPSKLARPYTTAGLFGYEMLIWVILVAVVANLSISVANSRGDEERGIVELLLARAMSRFQWLNTLTAELLLFNGILTALNGFGLMLIGMPGHTIGGDWLFAGLVGLTGLMFGLISLVMAQVFGTARNTTIGAYLFVTLSYLVMVLATSLQAPNWTWAAIVAWGTEFGVYSTNQRGPVALLVLGVLGFYALAASLLARRDLDAGLLPDRPGAKRANWTLKGPLTLLVRTQGLTGVVWLVMIFVFGYAYGSAFNLMDNLAQTNQVVSNVIAGNGGHTVVMNFLVILTMLFGILSAVPGIMVMNHLFSDEKKGYLESLHAKPVGRLRLFSGYAAFGWVLSVAVLAAGLLGMYVGGLVNMTHPLALSVFGRAFLGMVAPMTVMVLGQGLIIGALPKLRNLIWLLAYLAFFDGYFGHLLKLPTWLGKLTPYGWMPKVPVAAVDWTTSLWLLSLAVILILFGMSWYRRRDLEIG</sequence>
<proteinExistence type="predicted"/>
<dbReference type="PATRIC" id="fig|1423727.3.peg.951"/>
<feature type="transmembrane region" description="Helical" evidence="1">
    <location>
        <begin position="81"/>
        <end position="100"/>
    </location>
</feature>